<proteinExistence type="predicted"/>
<protein>
    <submittedName>
        <fullName evidence="1">Uncharacterized protein</fullName>
    </submittedName>
</protein>
<evidence type="ECO:0000313" key="1">
    <source>
        <dbReference type="EMBL" id="OLL25293.1"/>
    </source>
</evidence>
<accession>A0A1U7LRT5</accession>
<sequence length="113" mass="12950">MLGTKGFSKRARELRHHAIDMLSHDLRLRSVTFSDVKTLNTEIFEVGNLRKEVIVVEFLIIRDGKAIGEVRAVEDGGKNIRLDVRLLDGTRFSTDHRREGKVIDAEHWTVRKG</sequence>
<organism evidence="1 2">
    <name type="scientific">Neolecta irregularis (strain DAH-3)</name>
    <dbReference type="NCBI Taxonomy" id="1198029"/>
    <lineage>
        <taxon>Eukaryota</taxon>
        <taxon>Fungi</taxon>
        <taxon>Dikarya</taxon>
        <taxon>Ascomycota</taxon>
        <taxon>Taphrinomycotina</taxon>
        <taxon>Neolectales</taxon>
        <taxon>Neolectaceae</taxon>
        <taxon>Neolecta</taxon>
    </lineage>
</organism>
<comment type="caution">
    <text evidence="1">The sequence shown here is derived from an EMBL/GenBank/DDBJ whole genome shotgun (WGS) entry which is preliminary data.</text>
</comment>
<dbReference type="AlphaFoldDB" id="A0A1U7LRT5"/>
<dbReference type="Proteomes" id="UP000186594">
    <property type="component" value="Unassembled WGS sequence"/>
</dbReference>
<evidence type="ECO:0000313" key="2">
    <source>
        <dbReference type="Proteomes" id="UP000186594"/>
    </source>
</evidence>
<keyword evidence="2" id="KW-1185">Reference proteome</keyword>
<name>A0A1U7LRT5_NEOID</name>
<reference evidence="1 2" key="1">
    <citation type="submission" date="2016-04" db="EMBL/GenBank/DDBJ databases">
        <title>Evolutionary innovation and constraint leading to complex multicellularity in the Ascomycota.</title>
        <authorList>
            <person name="Cisse O."/>
            <person name="Nguyen A."/>
            <person name="Hewitt D.A."/>
            <person name="Jedd G."/>
            <person name="Stajich J.E."/>
        </authorList>
    </citation>
    <scope>NUCLEOTIDE SEQUENCE [LARGE SCALE GENOMIC DNA]</scope>
    <source>
        <strain evidence="1 2">DAH-3</strain>
    </source>
</reference>
<dbReference type="EMBL" id="LXFE01000448">
    <property type="protein sequence ID" value="OLL25293.1"/>
    <property type="molecule type" value="Genomic_DNA"/>
</dbReference>
<gene>
    <name evidence="1" type="ORF">NEOLI_003271</name>
</gene>